<evidence type="ECO:0000256" key="9">
    <source>
        <dbReference type="SAM" id="Phobius"/>
    </source>
</evidence>
<keyword evidence="6 9" id="KW-1133">Transmembrane helix</keyword>
<accession>A0A419V4T9</accession>
<evidence type="ECO:0000313" key="11">
    <source>
        <dbReference type="Proteomes" id="UP000285120"/>
    </source>
</evidence>
<sequence length="94" mass="10176">MFAIAMAVSLVFLSVSILVGLYRIIIGPSMPDRVIALDAIGINLIAMVAVLSVTFRTSAYLEIILLMGIIAFIGTVAFSKYIERGIIIESRRGD</sequence>
<organism evidence="10 11">
    <name type="scientific">Sinobaca qinghaiensis</name>
    <dbReference type="NCBI Taxonomy" id="342944"/>
    <lineage>
        <taxon>Bacteria</taxon>
        <taxon>Bacillati</taxon>
        <taxon>Bacillota</taxon>
        <taxon>Bacilli</taxon>
        <taxon>Bacillales</taxon>
        <taxon>Sporolactobacillaceae</taxon>
        <taxon>Sinobaca</taxon>
    </lineage>
</organism>
<keyword evidence="7 8" id="KW-0472">Membrane</keyword>
<evidence type="ECO:0000256" key="7">
    <source>
        <dbReference type="ARBA" id="ARBA00023136"/>
    </source>
</evidence>
<proteinExistence type="inferred from homology"/>
<dbReference type="RefSeq" id="WP_120192944.1">
    <property type="nucleotide sequence ID" value="NZ_RAPK01000008.1"/>
</dbReference>
<evidence type="ECO:0000256" key="6">
    <source>
        <dbReference type="ARBA" id="ARBA00022989"/>
    </source>
</evidence>
<dbReference type="GO" id="GO:0015385">
    <property type="term" value="F:sodium:proton antiporter activity"/>
    <property type="evidence" value="ECO:0007669"/>
    <property type="project" value="TreeGrafter"/>
</dbReference>
<keyword evidence="5 9" id="KW-0812">Transmembrane</keyword>
<dbReference type="InterPro" id="IPR007208">
    <property type="entry name" value="MrpF/PhaF-like"/>
</dbReference>
<evidence type="ECO:0000256" key="4">
    <source>
        <dbReference type="ARBA" id="ARBA00022475"/>
    </source>
</evidence>
<comment type="similarity">
    <text evidence="2 8">Belongs to the CPA3 antiporters (TC 2.A.63) subunit F family.</text>
</comment>
<feature type="transmembrane region" description="Helical" evidence="9">
    <location>
        <begin position="59"/>
        <end position="82"/>
    </location>
</feature>
<dbReference type="AlphaFoldDB" id="A0A419V4T9"/>
<keyword evidence="11" id="KW-1185">Reference proteome</keyword>
<dbReference type="PANTHER" id="PTHR34702:SF1">
    <property type="entry name" value="NA(+)_H(+) ANTIPORTER SUBUNIT F"/>
    <property type="match status" value="1"/>
</dbReference>
<keyword evidence="4 8" id="KW-1003">Cell membrane</keyword>
<keyword evidence="8" id="KW-0050">Antiport</keyword>
<feature type="transmembrane region" description="Helical" evidence="9">
    <location>
        <begin position="6"/>
        <end position="25"/>
    </location>
</feature>
<gene>
    <name evidence="10" type="ORF">ATL39_1745</name>
</gene>
<keyword evidence="3 8" id="KW-0813">Transport</keyword>
<reference evidence="10 11" key="1">
    <citation type="submission" date="2018-09" db="EMBL/GenBank/DDBJ databases">
        <title>Genomic Encyclopedia of Archaeal and Bacterial Type Strains, Phase II (KMG-II): from individual species to whole genera.</title>
        <authorList>
            <person name="Goeker M."/>
        </authorList>
    </citation>
    <scope>NUCLEOTIDE SEQUENCE [LARGE SCALE GENOMIC DNA]</scope>
    <source>
        <strain evidence="10 11">DSM 17008</strain>
    </source>
</reference>
<keyword evidence="8" id="KW-0406">Ion transport</keyword>
<protein>
    <submittedName>
        <fullName evidence="10">Multicomponent Na+:H+ antiporter subunit F</fullName>
    </submittedName>
</protein>
<dbReference type="OrthoDB" id="9799958at2"/>
<evidence type="ECO:0000256" key="2">
    <source>
        <dbReference type="ARBA" id="ARBA00009212"/>
    </source>
</evidence>
<evidence type="ECO:0000256" key="8">
    <source>
        <dbReference type="PIRNR" id="PIRNR028784"/>
    </source>
</evidence>
<dbReference type="PANTHER" id="PTHR34702">
    <property type="entry name" value="NA(+)/H(+) ANTIPORTER SUBUNIT F1"/>
    <property type="match status" value="1"/>
</dbReference>
<dbReference type="EMBL" id="RAPK01000008">
    <property type="protein sequence ID" value="RKD73451.1"/>
    <property type="molecule type" value="Genomic_DNA"/>
</dbReference>
<feature type="transmembrane region" description="Helical" evidence="9">
    <location>
        <begin position="34"/>
        <end position="53"/>
    </location>
</feature>
<evidence type="ECO:0000313" key="10">
    <source>
        <dbReference type="EMBL" id="RKD73451.1"/>
    </source>
</evidence>
<evidence type="ECO:0000256" key="3">
    <source>
        <dbReference type="ARBA" id="ARBA00022448"/>
    </source>
</evidence>
<evidence type="ECO:0000256" key="1">
    <source>
        <dbReference type="ARBA" id="ARBA00004651"/>
    </source>
</evidence>
<dbReference type="GO" id="GO:0005886">
    <property type="term" value="C:plasma membrane"/>
    <property type="evidence" value="ECO:0007669"/>
    <property type="project" value="UniProtKB-SubCell"/>
</dbReference>
<dbReference type="Pfam" id="PF04066">
    <property type="entry name" value="MrpF_PhaF"/>
    <property type="match status" value="1"/>
</dbReference>
<evidence type="ECO:0000256" key="5">
    <source>
        <dbReference type="ARBA" id="ARBA00022692"/>
    </source>
</evidence>
<dbReference type="PIRSF" id="PIRSF028784">
    <property type="entry name" value="MrpF"/>
    <property type="match status" value="1"/>
</dbReference>
<comment type="caution">
    <text evidence="10">The sequence shown here is derived from an EMBL/GenBank/DDBJ whole genome shotgun (WGS) entry which is preliminary data.</text>
</comment>
<name>A0A419V4T9_9BACL</name>
<comment type="subcellular location">
    <subcellularLocation>
        <location evidence="1 8">Cell membrane</location>
        <topology evidence="1 8">Multi-pass membrane protein</topology>
    </subcellularLocation>
</comment>
<dbReference type="NCBIfam" id="NF009248">
    <property type="entry name" value="PRK12600.1"/>
    <property type="match status" value="1"/>
</dbReference>
<dbReference type="Proteomes" id="UP000285120">
    <property type="component" value="Unassembled WGS sequence"/>
</dbReference>